<dbReference type="InterPro" id="IPR050613">
    <property type="entry name" value="Sec_Metabolite_Reg"/>
</dbReference>
<feature type="compositionally biased region" description="Polar residues" evidence="3">
    <location>
        <begin position="60"/>
        <end position="73"/>
    </location>
</feature>
<feature type="compositionally biased region" description="Polar residues" evidence="3">
    <location>
        <begin position="33"/>
        <end position="43"/>
    </location>
</feature>
<evidence type="ECO:0000256" key="1">
    <source>
        <dbReference type="ARBA" id="ARBA00004123"/>
    </source>
</evidence>
<feature type="region of interest" description="Disordered" evidence="3">
    <location>
        <begin position="1"/>
        <end position="73"/>
    </location>
</feature>
<proteinExistence type="predicted"/>
<organism evidence="4 5">
    <name type="scientific">Pseudopithomyces chartarum</name>
    <dbReference type="NCBI Taxonomy" id="1892770"/>
    <lineage>
        <taxon>Eukaryota</taxon>
        <taxon>Fungi</taxon>
        <taxon>Dikarya</taxon>
        <taxon>Ascomycota</taxon>
        <taxon>Pezizomycotina</taxon>
        <taxon>Dothideomycetes</taxon>
        <taxon>Pleosporomycetidae</taxon>
        <taxon>Pleosporales</taxon>
        <taxon>Massarineae</taxon>
        <taxon>Didymosphaeriaceae</taxon>
        <taxon>Pseudopithomyces</taxon>
    </lineage>
</organism>
<dbReference type="AlphaFoldDB" id="A0AAN6RDK3"/>
<evidence type="ECO:0000313" key="5">
    <source>
        <dbReference type="Proteomes" id="UP001280581"/>
    </source>
</evidence>
<dbReference type="PANTHER" id="PTHR31001">
    <property type="entry name" value="UNCHARACTERIZED TRANSCRIPTIONAL REGULATORY PROTEIN"/>
    <property type="match status" value="1"/>
</dbReference>
<dbReference type="EMBL" id="WVTA01000021">
    <property type="protein sequence ID" value="KAK3197055.1"/>
    <property type="molecule type" value="Genomic_DNA"/>
</dbReference>
<reference evidence="4 5" key="1">
    <citation type="submission" date="2021-02" db="EMBL/GenBank/DDBJ databases">
        <title>Genome assembly of Pseudopithomyces chartarum.</title>
        <authorList>
            <person name="Jauregui R."/>
            <person name="Singh J."/>
            <person name="Voisey C."/>
        </authorList>
    </citation>
    <scope>NUCLEOTIDE SEQUENCE [LARGE SCALE GENOMIC DNA]</scope>
    <source>
        <strain evidence="4 5">AGR01</strain>
    </source>
</reference>
<dbReference type="CDD" id="cd12148">
    <property type="entry name" value="fungal_TF_MHR"/>
    <property type="match status" value="1"/>
</dbReference>
<evidence type="ECO:0008006" key="6">
    <source>
        <dbReference type="Google" id="ProtNLM"/>
    </source>
</evidence>
<keyword evidence="5" id="KW-1185">Reference proteome</keyword>
<name>A0AAN6RDK3_9PLEO</name>
<dbReference type="GO" id="GO:0005634">
    <property type="term" value="C:nucleus"/>
    <property type="evidence" value="ECO:0007669"/>
    <property type="project" value="UniProtKB-SubCell"/>
</dbReference>
<keyword evidence="2" id="KW-0539">Nucleus</keyword>
<protein>
    <recommendedName>
        <fullName evidence="6">Transcription factor domain-containing protein</fullName>
    </recommendedName>
</protein>
<comment type="subcellular location">
    <subcellularLocation>
        <location evidence="1">Nucleus</location>
    </subcellularLocation>
</comment>
<evidence type="ECO:0000256" key="3">
    <source>
        <dbReference type="SAM" id="MobiDB-lite"/>
    </source>
</evidence>
<dbReference type="Proteomes" id="UP001280581">
    <property type="component" value="Unassembled WGS sequence"/>
</dbReference>
<dbReference type="PANTHER" id="PTHR31001:SF82">
    <property type="entry name" value="ZN(II)2CYS6 TRANSCRIPTION FACTOR (EUROFUNG)"/>
    <property type="match status" value="1"/>
</dbReference>
<evidence type="ECO:0000256" key="2">
    <source>
        <dbReference type="ARBA" id="ARBA00023242"/>
    </source>
</evidence>
<gene>
    <name evidence="4" type="ORF">GRF29_1536g404616</name>
</gene>
<evidence type="ECO:0000313" key="4">
    <source>
        <dbReference type="EMBL" id="KAK3197055.1"/>
    </source>
</evidence>
<accession>A0AAN6RDK3</accession>
<sequence>MTRPPGVPRKKPEPRRRVAEARQNATRHHGTRPSLSLSPTTLRNEIGVPSMVNAWPTPPESATRTAPNTSDSARSFYLGSTSYASVFAGEEPLSNALSEQPPPSTNGTPTIVASGLEAARHCRMTTGSLVISKCEQFEFLERLVISYFSMNQASAMIGPLILSALPQIRRDLDYIASQCDNPYPLLAEITKNSCQPLKVPPTMLPSEFHSLWTGPNLRWEALGLVMVLAASSAQFSPPDDPLFVLANGDRVNKDDFIEDMIHATNDCITLCQVHGAVNDIMVWLLYNNMLVQSNFYGDNYHGVWRRTSDTISALHAEGIHCENAVVSPSEEPIFLREARRRMYAAVYRTDKSLADFFGRPPMIHRRYSDRGLPLDLDDEVVASDDPSVVNDAISKLDTDGWATDNQIRPASWIRLRLRLGYVKERFLEASLAGKKQDFIIEEIEAIREDHRLNWETSPAHLKYDSYDLEAVWRTLKPRTALRMIGAYLDHLHAGFQIQRLLRRHTQTALPALLEIAMNLLSTALIFNKNRNHEYNVQRHFATLVLFYCLPSAGVLALELRRCTLENVPLPSTVSRADIIRNLSVLISIFSEG</sequence>
<comment type="caution">
    <text evidence="4">The sequence shown here is derived from an EMBL/GenBank/DDBJ whole genome shotgun (WGS) entry which is preliminary data.</text>
</comment>